<evidence type="ECO:0000259" key="1">
    <source>
        <dbReference type="Pfam" id="PF03992"/>
    </source>
</evidence>
<evidence type="ECO:0000313" key="3">
    <source>
        <dbReference type="Proteomes" id="UP000534783"/>
    </source>
</evidence>
<dbReference type="PANTHER" id="PTHR37811">
    <property type="entry name" value="BLL5343 PROTEIN"/>
    <property type="match status" value="1"/>
</dbReference>
<dbReference type="InterPro" id="IPR007138">
    <property type="entry name" value="ABM_dom"/>
</dbReference>
<keyword evidence="3" id="KW-1185">Reference proteome</keyword>
<dbReference type="AlphaFoldDB" id="A0A7X6DQ77"/>
<keyword evidence="2" id="KW-0503">Monooxygenase</keyword>
<reference evidence="2 3" key="1">
    <citation type="journal article" date="2020" name="Nature">
        <title>Bacterial chemolithoautotrophy via manganese oxidation.</title>
        <authorList>
            <person name="Yu H."/>
            <person name="Leadbetter J.R."/>
        </authorList>
    </citation>
    <scope>NUCLEOTIDE SEQUENCE [LARGE SCALE GENOMIC DNA]</scope>
    <source>
        <strain evidence="2 3">Mn-1</strain>
    </source>
</reference>
<accession>A0A7X6DQ77</accession>
<proteinExistence type="predicted"/>
<feature type="domain" description="ABM" evidence="1">
    <location>
        <begin position="1"/>
        <end position="75"/>
    </location>
</feature>
<dbReference type="GO" id="GO:0004497">
    <property type="term" value="F:monooxygenase activity"/>
    <property type="evidence" value="ECO:0007669"/>
    <property type="project" value="UniProtKB-KW"/>
</dbReference>
<sequence>MVVVVFRSRLKEGGEAELGKVGMRMYELASAMPGFLSYKDFVAEDGENVSIIEFDSIETVDAWREHPEHREAQRRARTEFFTEYQIQVCTPVRERAFKG</sequence>
<dbReference type="PANTHER" id="PTHR37811:SF2">
    <property type="entry name" value="ABM DOMAIN-CONTAINING PROTEIN"/>
    <property type="match status" value="1"/>
</dbReference>
<dbReference type="EMBL" id="VTOW01000002">
    <property type="protein sequence ID" value="NKE71356.1"/>
    <property type="molecule type" value="Genomic_DNA"/>
</dbReference>
<dbReference type="Proteomes" id="UP000534783">
    <property type="component" value="Unassembled WGS sequence"/>
</dbReference>
<dbReference type="RefSeq" id="WP_168059914.1">
    <property type="nucleotide sequence ID" value="NZ_VTOW01000002.1"/>
</dbReference>
<dbReference type="SUPFAM" id="SSF54909">
    <property type="entry name" value="Dimeric alpha+beta barrel"/>
    <property type="match status" value="1"/>
</dbReference>
<evidence type="ECO:0000313" key="2">
    <source>
        <dbReference type="EMBL" id="NKE71356.1"/>
    </source>
</evidence>
<name>A0A7X6DQ77_9BACT</name>
<dbReference type="InterPro" id="IPR011008">
    <property type="entry name" value="Dimeric_a/b-barrel"/>
</dbReference>
<organism evidence="2 3">
    <name type="scientific">Candidatus Manganitrophus noduliformans</name>
    <dbReference type="NCBI Taxonomy" id="2606439"/>
    <lineage>
        <taxon>Bacteria</taxon>
        <taxon>Pseudomonadati</taxon>
        <taxon>Nitrospirota</taxon>
        <taxon>Nitrospiria</taxon>
        <taxon>Candidatus Troglogloeales</taxon>
        <taxon>Candidatus Manganitrophaceae</taxon>
        <taxon>Candidatus Manganitrophus</taxon>
    </lineage>
</organism>
<dbReference type="InterPro" id="IPR052936">
    <property type="entry name" value="Jasmonate_Hydroxylase-like"/>
</dbReference>
<protein>
    <submittedName>
        <fullName evidence="2">Antibiotic biosynthesis monooxygenase</fullName>
    </submittedName>
</protein>
<dbReference type="Gene3D" id="3.30.70.100">
    <property type="match status" value="1"/>
</dbReference>
<dbReference type="Pfam" id="PF03992">
    <property type="entry name" value="ABM"/>
    <property type="match status" value="1"/>
</dbReference>
<comment type="caution">
    <text evidence="2">The sequence shown here is derived from an EMBL/GenBank/DDBJ whole genome shotgun (WGS) entry which is preliminary data.</text>
</comment>
<keyword evidence="2" id="KW-0560">Oxidoreductase</keyword>
<gene>
    <name evidence="2" type="ORF">MNODULE_11460</name>
</gene>